<accession>F2S8S2</accession>
<feature type="region of interest" description="Disordered" evidence="1">
    <location>
        <begin position="238"/>
        <end position="284"/>
    </location>
</feature>
<proteinExistence type="predicted"/>
<feature type="compositionally biased region" description="Polar residues" evidence="1">
    <location>
        <begin position="251"/>
        <end position="267"/>
    </location>
</feature>
<feature type="region of interest" description="Disordered" evidence="1">
    <location>
        <begin position="79"/>
        <end position="104"/>
    </location>
</feature>
<dbReference type="Proteomes" id="UP000009172">
    <property type="component" value="Unassembled WGS sequence"/>
</dbReference>
<reference evidence="3" key="1">
    <citation type="journal article" date="2012" name="MBio">
        <title>Comparative genome analysis of Trichophyton rubrum and related dermatophytes reveals candidate genes involved in infection.</title>
        <authorList>
            <person name="Martinez D.A."/>
            <person name="Oliver B.G."/>
            <person name="Graeser Y."/>
            <person name="Goldberg J.M."/>
            <person name="Li W."/>
            <person name="Martinez-Rossi N.M."/>
            <person name="Monod M."/>
            <person name="Shelest E."/>
            <person name="Barton R.C."/>
            <person name="Birch E."/>
            <person name="Brakhage A.A."/>
            <person name="Chen Z."/>
            <person name="Gurr S.J."/>
            <person name="Heiman D."/>
            <person name="Heitman J."/>
            <person name="Kosti I."/>
            <person name="Rossi A."/>
            <person name="Saif S."/>
            <person name="Samalova M."/>
            <person name="Saunders C.W."/>
            <person name="Shea T."/>
            <person name="Summerbell R.C."/>
            <person name="Xu J."/>
            <person name="Young S."/>
            <person name="Zeng Q."/>
            <person name="Birren B.W."/>
            <person name="Cuomo C.A."/>
            <person name="White T.C."/>
        </authorList>
    </citation>
    <scope>NUCLEOTIDE SEQUENCE [LARGE SCALE GENOMIC DNA]</scope>
    <source>
        <strain evidence="3">CBS 112818</strain>
    </source>
</reference>
<feature type="compositionally biased region" description="Polar residues" evidence="1">
    <location>
        <begin position="274"/>
        <end position="284"/>
    </location>
</feature>
<dbReference type="EMBL" id="GG698529">
    <property type="protein sequence ID" value="EGD99971.1"/>
    <property type="molecule type" value="Genomic_DNA"/>
</dbReference>
<feature type="compositionally biased region" description="Polar residues" evidence="1">
    <location>
        <begin position="187"/>
        <end position="199"/>
    </location>
</feature>
<protein>
    <submittedName>
        <fullName evidence="2">Uncharacterized protein</fullName>
    </submittedName>
</protein>
<gene>
    <name evidence="2" type="ORF">TESG_07299</name>
</gene>
<feature type="compositionally biased region" description="Basic and acidic residues" evidence="1">
    <location>
        <begin position="175"/>
        <end position="186"/>
    </location>
</feature>
<feature type="compositionally biased region" description="Polar residues" evidence="1">
    <location>
        <begin position="150"/>
        <end position="163"/>
    </location>
</feature>
<dbReference type="AlphaFoldDB" id="F2S8S2"/>
<feature type="region of interest" description="Disordered" evidence="1">
    <location>
        <begin position="134"/>
        <end position="199"/>
    </location>
</feature>
<feature type="compositionally biased region" description="Basic and acidic residues" evidence="1">
    <location>
        <begin position="79"/>
        <end position="88"/>
    </location>
</feature>
<dbReference type="HOGENOM" id="CLU_710163_0_0_1"/>
<sequence>MAVTAGPANSWTARDTESQELEAAKAQRANIFGAKLIIEGLWLYGWDYKELSECRGQIMMALFKHIDKSELARGKVKARREGIDHHSVSGEISPSPWEPDRANGANEESIFNLLRDAPGPPNNNVTQGIVVSPSDREATMGGGSRAPGSDSDNNIETPRSPLSPSAEGYPSDYSSHPRGDSTDSSEKTPSSTPCPDNSQRLGFLAEVAEAHGQYSKKRPYPADNGCCRPVAQQRRLNREAEGNGSEKVVTESRQQLFPGTQLSQPDNNARRSPAANNTLSPNIPLTPTGELYDANQNFGINPSALDKYASDQSPRRTIIPTTNTNIDARQNDPFFGADTNSPNFDINNRNTEPPCNFNSDDIPFYEFDNDNGWGFDQDEVPLCDFDVDQ</sequence>
<name>F2S8S2_TRIT1</name>
<organism evidence="2 3">
    <name type="scientific">Trichophyton tonsurans (strain CBS 112818)</name>
    <name type="common">Scalp ringworm fungus</name>
    <dbReference type="NCBI Taxonomy" id="647933"/>
    <lineage>
        <taxon>Eukaryota</taxon>
        <taxon>Fungi</taxon>
        <taxon>Dikarya</taxon>
        <taxon>Ascomycota</taxon>
        <taxon>Pezizomycotina</taxon>
        <taxon>Eurotiomycetes</taxon>
        <taxon>Eurotiomycetidae</taxon>
        <taxon>Onygenales</taxon>
        <taxon>Arthrodermataceae</taxon>
        <taxon>Trichophyton</taxon>
    </lineage>
</organism>
<keyword evidence="3" id="KW-1185">Reference proteome</keyword>
<evidence type="ECO:0000256" key="1">
    <source>
        <dbReference type="SAM" id="MobiDB-lite"/>
    </source>
</evidence>
<evidence type="ECO:0000313" key="2">
    <source>
        <dbReference type="EMBL" id="EGD99971.1"/>
    </source>
</evidence>
<evidence type="ECO:0000313" key="3">
    <source>
        <dbReference type="Proteomes" id="UP000009172"/>
    </source>
</evidence>